<dbReference type="RefSeq" id="XP_024348869.1">
    <property type="nucleotide sequence ID" value="XM_024496729.1"/>
</dbReference>
<dbReference type="Pfam" id="PF00930">
    <property type="entry name" value="DPPIV_N"/>
    <property type="match status" value="2"/>
</dbReference>
<dbReference type="Gene3D" id="2.140.10.30">
    <property type="entry name" value="Dipeptidylpeptidase IV, N-terminal domain"/>
    <property type="match status" value="2"/>
</dbReference>
<evidence type="ECO:0000256" key="10">
    <source>
        <dbReference type="ARBA" id="ARBA00023180"/>
    </source>
</evidence>
<evidence type="ECO:0000256" key="9">
    <source>
        <dbReference type="ARBA" id="ARBA00023136"/>
    </source>
</evidence>
<dbReference type="PANTHER" id="PTHR11731:SF200">
    <property type="entry name" value="DIPEPTIDYL PEPTIDASE 10, ISOFORM B"/>
    <property type="match status" value="1"/>
</dbReference>
<protein>
    <submittedName>
        <fullName evidence="16">Dipeptidyl aminopeptidase-like protein 6</fullName>
    </submittedName>
</protein>
<gene>
    <name evidence="16" type="ORF">EGR_07480</name>
</gene>
<feature type="domain" description="Dipeptidylpeptidase IV N-terminal" evidence="15">
    <location>
        <begin position="212"/>
        <end position="323"/>
    </location>
</feature>
<feature type="transmembrane region" description="Helical" evidence="13">
    <location>
        <begin position="112"/>
        <end position="134"/>
    </location>
</feature>
<dbReference type="CTD" id="36343195"/>
<feature type="compositionally biased region" description="Basic and acidic residues" evidence="12">
    <location>
        <begin position="1"/>
        <end position="10"/>
    </location>
</feature>
<dbReference type="SUPFAM" id="SSF82171">
    <property type="entry name" value="DPP6 N-terminal domain-like"/>
    <property type="match status" value="1"/>
</dbReference>
<dbReference type="SUPFAM" id="SSF53474">
    <property type="entry name" value="alpha/beta-Hydrolases"/>
    <property type="match status" value="1"/>
</dbReference>
<keyword evidence="7" id="KW-0735">Signal-anchor</keyword>
<sequence>MTERREEKQTEATGEGLEVSPSLMGNGGAEFGEVDDVDGMYGVRGVDLRTPLSLASKSVTKPGDELEGFPVEEESSDDEESCFMRLFNTTFKCYEADVKPSSQVAKRNWKGLLLALLVITVISALIVLACFLTYDYKIEPNYGLPLTLNDIVMLNGLINRPNAQFTNDNLVYLSSNGSLLAIDLKTYKHRLLMTSAQLREKQNFTGILSVSENMATLLLRYLFIPIYRRSYFSQYQAVLLSPGNNPQIKARVDIGPFEEGFEQPLLNHAQFSPNSEALAFVYKNHIYCQRNPFNKSVDNMPVPITAEIYREGVLYGVAGFVYEASSIVLTCLPRLGARATLVVVVEGETLEEFLILCSCTIIFIEGEEKRGKKCVPLKIWCRHAKRASTPSFQYPPCITKGSGRGTVKCLQVSLSLNRVPLKFELLNSSDRNRCFHFLPFRFLAEEILGVSQTFWWSPQGTKLAFTAIDETNVTKTKLLFFETPGTFGPYVNDHSYPMAGEERKYNMPFLTLYVYLMATKKLIEFERPRKVPQDALMTFFKWIDDERFLCGWVSRKWDFAWIVVGDVPSKTMYSPNQHYQMPIVELAKQSILTVIPNYYSANVYRGIARLSLNISRHMTTQYPQWVHTPDYDVRDILYSFGGKEILYTSIGKDPKEMHLFITRGGTQAKCLTCGDPNCHFNSAKVSKDGTNIILECLGPSPPSIYLKRLVRNATNIGSLEHVAVVVNNTKLKEMVAVKAMPVTRFENVTIHKGTTAEITLNVKFVQPPELVETHITQYPVLLETYGGPISQTVTTKFVADWQSYLVTQFKFVVISIDGRGTGNRGKRFESAIYKKLGVVESYGGFAVANILGHPDNDFILCGVAVAPVTDFRLYDAAYTEKYLGPYSENSHAYERTHVTQLARNFKNKDFLIIHGMADDNVNLIHSALLIKELIRQGVGFDMMFYPDDNHFIAQRHFRPHLWRKVITFIVDSVNRTSIRHRHSFDDF</sequence>
<evidence type="ECO:0000313" key="17">
    <source>
        <dbReference type="Proteomes" id="UP000019149"/>
    </source>
</evidence>
<dbReference type="InterPro" id="IPR001375">
    <property type="entry name" value="Peptidase_S9_cat"/>
</dbReference>
<evidence type="ECO:0000256" key="8">
    <source>
        <dbReference type="ARBA" id="ARBA00022989"/>
    </source>
</evidence>
<dbReference type="KEGG" id="egl:EGR_07480"/>
<evidence type="ECO:0000256" key="4">
    <source>
        <dbReference type="ARBA" id="ARBA00022692"/>
    </source>
</evidence>
<dbReference type="GO" id="GO:0008236">
    <property type="term" value="F:serine-type peptidase activity"/>
    <property type="evidence" value="ECO:0007669"/>
    <property type="project" value="UniProtKB-KW"/>
</dbReference>
<evidence type="ECO:0000256" key="2">
    <source>
        <dbReference type="ARBA" id="ARBA00022438"/>
    </source>
</evidence>
<evidence type="ECO:0000256" key="5">
    <source>
        <dbReference type="ARBA" id="ARBA00022801"/>
    </source>
</evidence>
<dbReference type="GO" id="GO:0012505">
    <property type="term" value="C:endomembrane system"/>
    <property type="evidence" value="ECO:0007669"/>
    <property type="project" value="UniProtKB-SubCell"/>
</dbReference>
<feature type="domain" description="Dipeptidylpeptidase IV N-terminal" evidence="15">
    <location>
        <begin position="444"/>
        <end position="702"/>
    </location>
</feature>
<comment type="caution">
    <text evidence="16">The sequence shown here is derived from an EMBL/GenBank/DDBJ whole genome shotgun (WGS) entry which is preliminary data.</text>
</comment>
<organism evidence="16 17">
    <name type="scientific">Echinococcus granulosus</name>
    <name type="common">Hydatid tapeworm</name>
    <dbReference type="NCBI Taxonomy" id="6210"/>
    <lineage>
        <taxon>Eukaryota</taxon>
        <taxon>Metazoa</taxon>
        <taxon>Spiralia</taxon>
        <taxon>Lophotrochozoa</taxon>
        <taxon>Platyhelminthes</taxon>
        <taxon>Cestoda</taxon>
        <taxon>Eucestoda</taxon>
        <taxon>Cyclophyllidea</taxon>
        <taxon>Taeniidae</taxon>
        <taxon>Echinococcus</taxon>
        <taxon>Echinococcus granulosus group</taxon>
    </lineage>
</organism>
<dbReference type="STRING" id="6210.W6U8P3"/>
<keyword evidence="2" id="KW-0031">Aminopeptidase</keyword>
<accession>W6U8P3</accession>
<keyword evidence="17" id="KW-1185">Reference proteome</keyword>
<feature type="domain" description="Peptidase S9 prolyl oligopeptidase catalytic" evidence="14">
    <location>
        <begin position="800"/>
        <end position="840"/>
    </location>
</feature>
<keyword evidence="8 13" id="KW-1133">Transmembrane helix</keyword>
<dbReference type="Gene3D" id="3.40.50.1820">
    <property type="entry name" value="alpha/beta hydrolase"/>
    <property type="match status" value="1"/>
</dbReference>
<keyword evidence="5" id="KW-0378">Hydrolase</keyword>
<evidence type="ECO:0000256" key="3">
    <source>
        <dbReference type="ARBA" id="ARBA00022670"/>
    </source>
</evidence>
<evidence type="ECO:0000256" key="6">
    <source>
        <dbReference type="ARBA" id="ARBA00022825"/>
    </source>
</evidence>
<keyword evidence="6" id="KW-0720">Serine protease</keyword>
<dbReference type="PANTHER" id="PTHR11731">
    <property type="entry name" value="PROTEASE FAMILY S9B,C DIPEPTIDYL-PEPTIDASE IV-RELATED"/>
    <property type="match status" value="1"/>
</dbReference>
<keyword evidence="10" id="KW-0325">Glycoprotein</keyword>
<evidence type="ECO:0000256" key="13">
    <source>
        <dbReference type="SAM" id="Phobius"/>
    </source>
</evidence>
<evidence type="ECO:0000256" key="7">
    <source>
        <dbReference type="ARBA" id="ARBA00022968"/>
    </source>
</evidence>
<dbReference type="GO" id="GO:0005886">
    <property type="term" value="C:plasma membrane"/>
    <property type="evidence" value="ECO:0007669"/>
    <property type="project" value="TreeGrafter"/>
</dbReference>
<dbReference type="GeneID" id="36343195"/>
<dbReference type="OrthoDB" id="16520at2759"/>
<dbReference type="Proteomes" id="UP000019149">
    <property type="component" value="Unassembled WGS sequence"/>
</dbReference>
<comment type="subcellular location">
    <subcellularLocation>
        <location evidence="11">Endomembrane system</location>
        <topology evidence="11">Single-pass membrane protein</topology>
    </subcellularLocation>
    <subcellularLocation>
        <location evidence="1">Membrane</location>
        <topology evidence="1">Single-pass type II membrane protein</topology>
    </subcellularLocation>
</comment>
<name>W6U8P3_ECHGR</name>
<keyword evidence="9 13" id="KW-0472">Membrane</keyword>
<keyword evidence="4 13" id="KW-0812">Transmembrane</keyword>
<feature type="domain" description="Peptidase S9 prolyl oligopeptidase catalytic" evidence="14">
    <location>
        <begin position="841"/>
        <end position="974"/>
    </location>
</feature>
<evidence type="ECO:0000259" key="15">
    <source>
        <dbReference type="Pfam" id="PF00930"/>
    </source>
</evidence>
<reference evidence="16 17" key="1">
    <citation type="journal article" date="2013" name="Nat. Genet.">
        <title>The genome of the hydatid tapeworm Echinococcus granulosus.</title>
        <authorList>
            <person name="Zheng H."/>
            <person name="Zhang W."/>
            <person name="Zhang L."/>
            <person name="Zhang Z."/>
            <person name="Li J."/>
            <person name="Lu G."/>
            <person name="Zhu Y."/>
            <person name="Wang Y."/>
            <person name="Huang Y."/>
            <person name="Liu J."/>
            <person name="Kang H."/>
            <person name="Chen J."/>
            <person name="Wang L."/>
            <person name="Chen A."/>
            <person name="Yu S."/>
            <person name="Gao Z."/>
            <person name="Jin L."/>
            <person name="Gu W."/>
            <person name="Wang Z."/>
            <person name="Zhao L."/>
            <person name="Shi B."/>
            <person name="Wen H."/>
            <person name="Lin R."/>
            <person name="Jones M.K."/>
            <person name="Brejova B."/>
            <person name="Vinar T."/>
            <person name="Zhao G."/>
            <person name="McManus D.P."/>
            <person name="Chen Z."/>
            <person name="Zhou Y."/>
            <person name="Wang S."/>
        </authorList>
    </citation>
    <scope>NUCLEOTIDE SEQUENCE [LARGE SCALE GENOMIC DNA]</scope>
</reference>
<dbReference type="InterPro" id="IPR029058">
    <property type="entry name" value="AB_hydrolase_fold"/>
</dbReference>
<dbReference type="InterPro" id="IPR050278">
    <property type="entry name" value="Serine_Prot_S9B/DPPIV"/>
</dbReference>
<feature type="region of interest" description="Disordered" evidence="12">
    <location>
        <begin position="1"/>
        <end position="28"/>
    </location>
</feature>
<dbReference type="InterPro" id="IPR002469">
    <property type="entry name" value="Peptidase_S9B_N"/>
</dbReference>
<dbReference type="EMBL" id="APAU02000078">
    <property type="protein sequence ID" value="EUB57673.1"/>
    <property type="molecule type" value="Genomic_DNA"/>
</dbReference>
<evidence type="ECO:0000313" key="16">
    <source>
        <dbReference type="EMBL" id="EUB57673.1"/>
    </source>
</evidence>
<evidence type="ECO:0000256" key="11">
    <source>
        <dbReference type="ARBA" id="ARBA00037847"/>
    </source>
</evidence>
<evidence type="ECO:0000256" key="12">
    <source>
        <dbReference type="SAM" id="MobiDB-lite"/>
    </source>
</evidence>
<evidence type="ECO:0000259" key="14">
    <source>
        <dbReference type="Pfam" id="PF00326"/>
    </source>
</evidence>
<dbReference type="Pfam" id="PF00326">
    <property type="entry name" value="Peptidase_S9"/>
    <property type="match status" value="2"/>
</dbReference>
<dbReference type="GO" id="GO:0004177">
    <property type="term" value="F:aminopeptidase activity"/>
    <property type="evidence" value="ECO:0007669"/>
    <property type="project" value="UniProtKB-KW"/>
</dbReference>
<dbReference type="GO" id="GO:0006508">
    <property type="term" value="P:proteolysis"/>
    <property type="evidence" value="ECO:0007669"/>
    <property type="project" value="UniProtKB-KW"/>
</dbReference>
<dbReference type="GO" id="GO:0008239">
    <property type="term" value="F:dipeptidyl-peptidase activity"/>
    <property type="evidence" value="ECO:0007669"/>
    <property type="project" value="TreeGrafter"/>
</dbReference>
<dbReference type="AlphaFoldDB" id="W6U8P3"/>
<evidence type="ECO:0000256" key="1">
    <source>
        <dbReference type="ARBA" id="ARBA00004606"/>
    </source>
</evidence>
<proteinExistence type="predicted"/>
<keyword evidence="3" id="KW-0645">Protease</keyword>